<proteinExistence type="predicted"/>
<accession>A0A0R0A7F0</accession>
<feature type="region of interest" description="Disordered" evidence="1">
    <location>
        <begin position="65"/>
        <end position="90"/>
    </location>
</feature>
<organism evidence="2 3">
    <name type="scientific">Stenotrophomonas panacihumi</name>
    <dbReference type="NCBI Taxonomy" id="676599"/>
    <lineage>
        <taxon>Bacteria</taxon>
        <taxon>Pseudomonadati</taxon>
        <taxon>Pseudomonadota</taxon>
        <taxon>Gammaproteobacteria</taxon>
        <taxon>Lysobacterales</taxon>
        <taxon>Lysobacteraceae</taxon>
        <taxon>Stenotrophomonas</taxon>
    </lineage>
</organism>
<comment type="caution">
    <text evidence="2">The sequence shown here is derived from an EMBL/GenBank/DDBJ whole genome shotgun (WGS) entry which is preliminary data.</text>
</comment>
<dbReference type="STRING" id="676599.ARC20_12240"/>
<name>A0A0R0A7F0_9GAMM</name>
<evidence type="ECO:0000313" key="3">
    <source>
        <dbReference type="Proteomes" id="UP000051802"/>
    </source>
</evidence>
<feature type="compositionally biased region" description="Basic and acidic residues" evidence="1">
    <location>
        <begin position="65"/>
        <end position="78"/>
    </location>
</feature>
<evidence type="ECO:0000256" key="1">
    <source>
        <dbReference type="SAM" id="MobiDB-lite"/>
    </source>
</evidence>
<dbReference type="EMBL" id="LLXU01000092">
    <property type="protein sequence ID" value="KRG40998.1"/>
    <property type="molecule type" value="Genomic_DNA"/>
</dbReference>
<dbReference type="RefSeq" id="WP_057647412.1">
    <property type="nucleotide sequence ID" value="NZ_LLXU01000092.1"/>
</dbReference>
<gene>
    <name evidence="2" type="ORF">ARC20_12240</name>
</gene>
<protein>
    <submittedName>
        <fullName evidence="2">Uncharacterized protein</fullName>
    </submittedName>
</protein>
<dbReference type="OrthoDB" id="5124853at2"/>
<evidence type="ECO:0000313" key="2">
    <source>
        <dbReference type="EMBL" id="KRG40998.1"/>
    </source>
</evidence>
<dbReference type="AlphaFoldDB" id="A0A0R0A7F0"/>
<sequence length="90" mass="10393">MTDSTLTFRVDEALKTAFAEAARSQDRNAAQLLREYMRTVVRESRDKREHEAWFREQVSIGRRAAENGDVRSSEEVERQFAQLRDAASST</sequence>
<keyword evidence="3" id="KW-1185">Reference proteome</keyword>
<dbReference type="Proteomes" id="UP000051802">
    <property type="component" value="Unassembled WGS sequence"/>
</dbReference>
<reference evidence="2 3" key="1">
    <citation type="submission" date="2015-10" db="EMBL/GenBank/DDBJ databases">
        <title>Genome sequencing and analysis of members of genus Stenotrophomonas.</title>
        <authorList>
            <person name="Patil P.P."/>
            <person name="Midha S."/>
            <person name="Patil P.B."/>
        </authorList>
    </citation>
    <scope>NUCLEOTIDE SEQUENCE [LARGE SCALE GENOMIC DNA]</scope>
    <source>
        <strain evidence="2 3">JCM 16536</strain>
    </source>
</reference>